<dbReference type="AlphaFoldDB" id="A0A0F9HZ67"/>
<evidence type="ECO:0000256" key="1">
    <source>
        <dbReference type="SAM" id="Phobius"/>
    </source>
</evidence>
<keyword evidence="1" id="KW-1133">Transmembrane helix</keyword>
<dbReference type="EMBL" id="LAZR01015572">
    <property type="protein sequence ID" value="KKM08342.1"/>
    <property type="molecule type" value="Genomic_DNA"/>
</dbReference>
<name>A0A0F9HZ67_9ZZZZ</name>
<gene>
    <name evidence="2" type="ORF">LCGC14_1724840</name>
</gene>
<proteinExistence type="predicted"/>
<protein>
    <submittedName>
        <fullName evidence="2">Uncharacterized protein</fullName>
    </submittedName>
</protein>
<reference evidence="2" key="1">
    <citation type="journal article" date="2015" name="Nature">
        <title>Complex archaea that bridge the gap between prokaryotes and eukaryotes.</title>
        <authorList>
            <person name="Spang A."/>
            <person name="Saw J.H."/>
            <person name="Jorgensen S.L."/>
            <person name="Zaremba-Niedzwiedzka K."/>
            <person name="Martijn J."/>
            <person name="Lind A.E."/>
            <person name="van Eijk R."/>
            <person name="Schleper C."/>
            <person name="Guy L."/>
            <person name="Ettema T.J."/>
        </authorList>
    </citation>
    <scope>NUCLEOTIDE SEQUENCE</scope>
</reference>
<comment type="caution">
    <text evidence="2">The sequence shown here is derived from an EMBL/GenBank/DDBJ whole genome shotgun (WGS) entry which is preliminary data.</text>
</comment>
<keyword evidence="1" id="KW-0812">Transmembrane</keyword>
<feature type="transmembrane region" description="Helical" evidence="1">
    <location>
        <begin position="16"/>
        <end position="36"/>
    </location>
</feature>
<sequence>MDISSMIMEVITGPEIIALVALMGVNVILSIIAAIAKGEFSFRNLGDFVGTRVVPLIAYVVVALLAEAIGDWTAAAIAVYAGLVALYGAGIAAAIKALTGVSIPAVFTEKRK</sequence>
<organism evidence="2">
    <name type="scientific">marine sediment metagenome</name>
    <dbReference type="NCBI Taxonomy" id="412755"/>
    <lineage>
        <taxon>unclassified sequences</taxon>
        <taxon>metagenomes</taxon>
        <taxon>ecological metagenomes</taxon>
    </lineage>
</organism>
<accession>A0A0F9HZ67</accession>
<evidence type="ECO:0000313" key="2">
    <source>
        <dbReference type="EMBL" id="KKM08342.1"/>
    </source>
</evidence>
<feature type="transmembrane region" description="Helical" evidence="1">
    <location>
        <begin position="56"/>
        <end position="80"/>
    </location>
</feature>
<keyword evidence="1" id="KW-0472">Membrane</keyword>
<feature type="transmembrane region" description="Helical" evidence="1">
    <location>
        <begin position="86"/>
        <end position="107"/>
    </location>
</feature>